<sequence length="202" mass="20947">MAPPRKHRTDDILDAARDIVLADGPRAASVAVISRASGAPVGTLYHRFGSRDGLVAAAWLRALERFQAEVLAADAAHRDHPVAAGAAMAGAMVAFAGRHPGDARLLLAVRRGDLLDAAPEGFRERLDAINAPLETAVARVARALHGRAGARAVESVTRAVVDLPGAALRRHLVADGRSLPPWLAGDVIAAAKLLLGAASSAR</sequence>
<accession>A0A5B8U8U5</accession>
<dbReference type="GO" id="GO:0000976">
    <property type="term" value="F:transcription cis-regulatory region binding"/>
    <property type="evidence" value="ECO:0007669"/>
    <property type="project" value="TreeGrafter"/>
</dbReference>
<dbReference type="PANTHER" id="PTHR30055:SF234">
    <property type="entry name" value="HTH-TYPE TRANSCRIPTIONAL REGULATOR BETI"/>
    <property type="match status" value="1"/>
</dbReference>
<evidence type="ECO:0000256" key="2">
    <source>
        <dbReference type="ARBA" id="ARBA00023125"/>
    </source>
</evidence>
<feature type="domain" description="HTH tetR-type" evidence="5">
    <location>
        <begin position="6"/>
        <end position="66"/>
    </location>
</feature>
<evidence type="ECO:0000256" key="3">
    <source>
        <dbReference type="ARBA" id="ARBA00023163"/>
    </source>
</evidence>
<dbReference type="AlphaFoldDB" id="A0A5B8U8U5"/>
<dbReference type="RefSeq" id="WP_146921776.1">
    <property type="nucleotide sequence ID" value="NZ_CP042430.1"/>
</dbReference>
<evidence type="ECO:0000313" key="7">
    <source>
        <dbReference type="Proteomes" id="UP000321805"/>
    </source>
</evidence>
<evidence type="ECO:0000259" key="5">
    <source>
        <dbReference type="PROSITE" id="PS50977"/>
    </source>
</evidence>
<dbReference type="PROSITE" id="PS50977">
    <property type="entry name" value="HTH_TETR_2"/>
    <property type="match status" value="1"/>
</dbReference>
<dbReference type="SUPFAM" id="SSF46689">
    <property type="entry name" value="Homeodomain-like"/>
    <property type="match status" value="1"/>
</dbReference>
<keyword evidence="1" id="KW-0805">Transcription regulation</keyword>
<dbReference type="EMBL" id="CP042430">
    <property type="protein sequence ID" value="QEC49415.1"/>
    <property type="molecule type" value="Genomic_DNA"/>
</dbReference>
<feature type="DNA-binding region" description="H-T-H motif" evidence="4">
    <location>
        <begin position="29"/>
        <end position="48"/>
    </location>
</feature>
<evidence type="ECO:0000313" key="6">
    <source>
        <dbReference type="EMBL" id="QEC49415.1"/>
    </source>
</evidence>
<reference evidence="6 7" key="1">
    <citation type="journal article" date="2018" name="J. Microbiol.">
        <title>Baekduia soli gen. nov., sp. nov., a novel bacterium isolated from the soil of Baekdu Mountain and proposal of a novel family name, Baekduiaceae fam. nov.</title>
        <authorList>
            <person name="An D.S."/>
            <person name="Siddiqi M.Z."/>
            <person name="Kim K.H."/>
            <person name="Yu H.S."/>
            <person name="Im W.T."/>
        </authorList>
    </citation>
    <scope>NUCLEOTIDE SEQUENCE [LARGE SCALE GENOMIC DNA]</scope>
    <source>
        <strain evidence="6 7">BR7-21</strain>
    </source>
</reference>
<gene>
    <name evidence="6" type="ORF">FSW04_18785</name>
</gene>
<keyword evidence="2 4" id="KW-0238">DNA-binding</keyword>
<dbReference type="InterPro" id="IPR009057">
    <property type="entry name" value="Homeodomain-like_sf"/>
</dbReference>
<dbReference type="Gene3D" id="1.10.357.10">
    <property type="entry name" value="Tetracycline Repressor, domain 2"/>
    <property type="match status" value="1"/>
</dbReference>
<organism evidence="6 7">
    <name type="scientific">Baekduia soli</name>
    <dbReference type="NCBI Taxonomy" id="496014"/>
    <lineage>
        <taxon>Bacteria</taxon>
        <taxon>Bacillati</taxon>
        <taxon>Actinomycetota</taxon>
        <taxon>Thermoleophilia</taxon>
        <taxon>Solirubrobacterales</taxon>
        <taxon>Baekduiaceae</taxon>
        <taxon>Baekduia</taxon>
    </lineage>
</organism>
<dbReference type="PRINTS" id="PR00455">
    <property type="entry name" value="HTHTETR"/>
</dbReference>
<dbReference type="InterPro" id="IPR050109">
    <property type="entry name" value="HTH-type_TetR-like_transc_reg"/>
</dbReference>
<proteinExistence type="predicted"/>
<evidence type="ECO:0000256" key="1">
    <source>
        <dbReference type="ARBA" id="ARBA00023015"/>
    </source>
</evidence>
<dbReference type="InterPro" id="IPR001647">
    <property type="entry name" value="HTH_TetR"/>
</dbReference>
<dbReference type="KEGG" id="bsol:FSW04_18785"/>
<dbReference type="GO" id="GO:0003700">
    <property type="term" value="F:DNA-binding transcription factor activity"/>
    <property type="evidence" value="ECO:0007669"/>
    <property type="project" value="TreeGrafter"/>
</dbReference>
<dbReference type="Proteomes" id="UP000321805">
    <property type="component" value="Chromosome"/>
</dbReference>
<dbReference type="Pfam" id="PF00440">
    <property type="entry name" value="TetR_N"/>
    <property type="match status" value="1"/>
</dbReference>
<name>A0A5B8U8U5_9ACTN</name>
<protein>
    <submittedName>
        <fullName evidence="6">TetR/AcrR family transcriptional regulator</fullName>
    </submittedName>
</protein>
<dbReference type="PANTHER" id="PTHR30055">
    <property type="entry name" value="HTH-TYPE TRANSCRIPTIONAL REGULATOR RUTR"/>
    <property type="match status" value="1"/>
</dbReference>
<keyword evidence="3" id="KW-0804">Transcription</keyword>
<keyword evidence="7" id="KW-1185">Reference proteome</keyword>
<evidence type="ECO:0000256" key="4">
    <source>
        <dbReference type="PROSITE-ProRule" id="PRU00335"/>
    </source>
</evidence>
<dbReference type="OrthoDB" id="8701707at2"/>